<dbReference type="Pfam" id="PF09700">
    <property type="entry name" value="Cas_Cmr3"/>
    <property type="match status" value="1"/>
</dbReference>
<gene>
    <name evidence="1" type="ordered locus">M164_0875</name>
</gene>
<accession>C4KFX4</accession>
<name>C4KFX4_SACI6</name>
<evidence type="ECO:0000313" key="1">
    <source>
        <dbReference type="EMBL" id="ACR41488.1"/>
    </source>
</evidence>
<dbReference type="InterPro" id="IPR019117">
    <property type="entry name" value="CRISPR-assoc_protein_Cmr3"/>
</dbReference>
<dbReference type="EMBL" id="CP001402">
    <property type="protein sequence ID" value="ACR41488.1"/>
    <property type="molecule type" value="Genomic_DNA"/>
</dbReference>
<protein>
    <submittedName>
        <fullName evidence="1">Uncharacterized protein</fullName>
    </submittedName>
</protein>
<dbReference type="KEGG" id="sid:M164_0875"/>
<dbReference type="Proteomes" id="UP000001479">
    <property type="component" value="Chromosome"/>
</dbReference>
<evidence type="ECO:0000313" key="2">
    <source>
        <dbReference type="Proteomes" id="UP000001479"/>
    </source>
</evidence>
<organism evidence="1 2">
    <name type="scientific">Saccharolobus islandicus (strain M.16.4 / Kamchatka #3)</name>
    <name type="common">Sulfolobus islandicus</name>
    <dbReference type="NCBI Taxonomy" id="426118"/>
    <lineage>
        <taxon>Archaea</taxon>
        <taxon>Thermoproteota</taxon>
        <taxon>Thermoprotei</taxon>
        <taxon>Sulfolobales</taxon>
        <taxon>Sulfolobaceae</taxon>
        <taxon>Saccharolobus</taxon>
    </lineage>
</organism>
<sequence>MYLLIRPLGSVVFKWGGYSSILISGSINSGYFEPLPMPSTIYGLLKYAYIISGIDKEAPKFKGPLFYAKGNDKMALCIHVVPQGLKCNIEGKENDIKVEEEDFERRIGIAIDRKTKMTKEGYIYMEKMLDLYKLSRKILQTEPEKYGVLIEVEDERAKKLNGLIAPFGGESRPAKISVEEISFKKLGKRLLASPAIIDRGDGNYVEWGSENVKIRMLTNKVTYRLISLGFEIDKRLQIRLSLMPTVEVLHNKDYIGYFTEKGWGSVIEI</sequence>
<reference evidence="1 2" key="1">
    <citation type="journal article" date="2009" name="Proc. Natl. Acad. Sci. U.S.A.">
        <title>Biogeography of the Sulfolobus islandicus pan-genome.</title>
        <authorList>
            <person name="Reno M.L."/>
            <person name="Held N.L."/>
            <person name="Fields C.J."/>
            <person name="Burke P.V."/>
            <person name="Whitaker R.J."/>
        </authorList>
    </citation>
    <scope>NUCLEOTIDE SEQUENCE [LARGE SCALE GENOMIC DNA]</scope>
    <source>
        <strain evidence="2">M.16.4 / Kamchatka #3</strain>
    </source>
</reference>
<proteinExistence type="predicted"/>
<dbReference type="HOGENOM" id="CLU_992549_0_0_2"/>
<dbReference type="GeneID" id="7941587"/>
<dbReference type="RefSeq" id="WP_012735763.1">
    <property type="nucleotide sequence ID" value="NC_012726.1"/>
</dbReference>
<dbReference type="AlphaFoldDB" id="C4KFX4"/>